<name>A0ACC0JXD1_CHOFU</name>
<dbReference type="Proteomes" id="UP001064048">
    <property type="component" value="Chromosome 12"/>
</dbReference>
<gene>
    <name evidence="1" type="ORF">MSG28_007494</name>
</gene>
<organism evidence="1 2">
    <name type="scientific">Choristoneura fumiferana</name>
    <name type="common">Spruce budworm moth</name>
    <name type="synonym">Archips fumiferana</name>
    <dbReference type="NCBI Taxonomy" id="7141"/>
    <lineage>
        <taxon>Eukaryota</taxon>
        <taxon>Metazoa</taxon>
        <taxon>Ecdysozoa</taxon>
        <taxon>Arthropoda</taxon>
        <taxon>Hexapoda</taxon>
        <taxon>Insecta</taxon>
        <taxon>Pterygota</taxon>
        <taxon>Neoptera</taxon>
        <taxon>Endopterygota</taxon>
        <taxon>Lepidoptera</taxon>
        <taxon>Glossata</taxon>
        <taxon>Ditrysia</taxon>
        <taxon>Tortricoidea</taxon>
        <taxon>Tortricidae</taxon>
        <taxon>Tortricinae</taxon>
        <taxon>Choristoneura</taxon>
    </lineage>
</organism>
<accession>A0ACC0JXD1</accession>
<dbReference type="EMBL" id="CM046112">
    <property type="protein sequence ID" value="KAI8428847.1"/>
    <property type="molecule type" value="Genomic_DNA"/>
</dbReference>
<sequence>MITSVALLFLFGTTISSTQFISKLSPLPYEIAAIPNTQSSGCPTSSELAPLICKLIQQNIDLYFKPKLIVSSTYIPPIHVEKCDTPQLQMDIELPTLVPETKPLVIPQPPELPPMTIPQFPVPVIIEEPPKSDEPCESSDVSQGSAVNNPVTPAHSPMELPILPQIAEQPKPVEPEIYYTLMEIPQPPELPAFTMPDLPVIVEPAQSIISAPCPESTPKPIPIPAAPELSPASLPKFPIYFDIPSGPVLPPTEMNLPEIDSNFVEYEPISVPQPPELPAFVMPELPVLVVEQEQSTVVEPCLEDKREPIVPIQEYIQPVVAIPQPPELPDFVMPDLPVQVIEQNQPIVNEPCLEDMPAPVVPIQEDFQPLVVIPQPPELPEFIMPELPVVQVMEQKQPTVAEPCLEDKPAYVLPIPDYIPSMQAIPQPPELLEFVMPELPVVQVIEQKPPTAAEPCLEDKPAYELPVPEYIPSIQAIPQPPELPEFVMPELPVVQVIEQKQPTAEGPCLEDKPVPVLPIQEYIQPMVVFPQPPELPEFVMPELPVVQVIEQKQRTAEEPCLEDNPTPVVPIQEYIQPVQVIPQPPELKAFVMPEFPVHEMEQDLPVAPTPCLEDHLAPIVTIPQYIQSLPTIPAAPELPPVNLPEFPVHVEIPTGPVLPDMHILSPPKEPCATEELEVPQLEPISIPKAPKLPEFIVPNFPLKMTIAEPAMPQPTFANEPCVSYGKPVIPVTTMHEHNPFFEKHYPSYVFVNNKKFQEPNKFLVPSKSIVPQFFPAMTEYIIPNIASDRFRSLQNIDVLPPSVSPCP</sequence>
<reference evidence="1 2" key="1">
    <citation type="journal article" date="2022" name="Genome Biol. Evol.">
        <title>The Spruce Budworm Genome: Reconstructing the Evolutionary History of Antifreeze Proteins.</title>
        <authorList>
            <person name="Beliveau C."/>
            <person name="Gagne P."/>
            <person name="Picq S."/>
            <person name="Vernygora O."/>
            <person name="Keeling C.I."/>
            <person name="Pinkney K."/>
            <person name="Doucet D."/>
            <person name="Wen F."/>
            <person name="Johnston J.S."/>
            <person name="Maaroufi H."/>
            <person name="Boyle B."/>
            <person name="Laroche J."/>
            <person name="Dewar K."/>
            <person name="Juretic N."/>
            <person name="Blackburn G."/>
            <person name="Nisole A."/>
            <person name="Brunet B."/>
            <person name="Brandao M."/>
            <person name="Lumley L."/>
            <person name="Duan J."/>
            <person name="Quan G."/>
            <person name="Lucarotti C.J."/>
            <person name="Roe A.D."/>
            <person name="Sperling F.A.H."/>
            <person name="Levesque R.C."/>
            <person name="Cusson M."/>
        </authorList>
    </citation>
    <scope>NUCLEOTIDE SEQUENCE [LARGE SCALE GENOMIC DNA]</scope>
    <source>
        <strain evidence="1">Glfc:IPQL:Cfum</strain>
    </source>
</reference>
<evidence type="ECO:0000313" key="1">
    <source>
        <dbReference type="EMBL" id="KAI8428847.1"/>
    </source>
</evidence>
<protein>
    <submittedName>
        <fullName evidence="1">Uncharacterized protein</fullName>
    </submittedName>
</protein>
<comment type="caution">
    <text evidence="1">The sequence shown here is derived from an EMBL/GenBank/DDBJ whole genome shotgun (WGS) entry which is preliminary data.</text>
</comment>
<keyword evidence="2" id="KW-1185">Reference proteome</keyword>
<proteinExistence type="predicted"/>
<evidence type="ECO:0000313" key="2">
    <source>
        <dbReference type="Proteomes" id="UP001064048"/>
    </source>
</evidence>